<dbReference type="InterPro" id="IPR009061">
    <property type="entry name" value="DNA-bd_dom_put_sf"/>
</dbReference>
<dbReference type="Proteomes" id="UP000272474">
    <property type="component" value="Unassembled WGS sequence"/>
</dbReference>
<dbReference type="RefSeq" id="WP_120675136.1">
    <property type="nucleotide sequence ID" value="NZ_RBAL01000001.1"/>
</dbReference>
<dbReference type="Pfam" id="PF13411">
    <property type="entry name" value="MerR_1"/>
    <property type="match status" value="1"/>
</dbReference>
<dbReference type="SMART" id="SM00422">
    <property type="entry name" value="HTH_MERR"/>
    <property type="match status" value="1"/>
</dbReference>
<dbReference type="PRINTS" id="PR00040">
    <property type="entry name" value="HTHMERR"/>
</dbReference>
<evidence type="ECO:0000313" key="4">
    <source>
        <dbReference type="Proteomes" id="UP000272474"/>
    </source>
</evidence>
<dbReference type="PANTHER" id="PTHR30204:SF93">
    <property type="entry name" value="HTH MERR-TYPE DOMAIN-CONTAINING PROTEIN"/>
    <property type="match status" value="1"/>
</dbReference>
<name>A0A3A9ZGN0_9ACTN</name>
<protein>
    <submittedName>
        <fullName evidence="3">MerR family transcriptional regulator</fullName>
    </submittedName>
</protein>
<dbReference type="Gene3D" id="1.10.1660.10">
    <property type="match status" value="1"/>
</dbReference>
<dbReference type="SUPFAM" id="SSF46955">
    <property type="entry name" value="Putative DNA-binding domain"/>
    <property type="match status" value="1"/>
</dbReference>
<gene>
    <name evidence="3" type="ORF">D7294_03295</name>
</gene>
<keyword evidence="1" id="KW-0238">DNA-binding</keyword>
<feature type="domain" description="HTH merR-type" evidence="2">
    <location>
        <begin position="6"/>
        <end position="75"/>
    </location>
</feature>
<dbReference type="PROSITE" id="PS50937">
    <property type="entry name" value="HTH_MERR_2"/>
    <property type="match status" value="1"/>
</dbReference>
<dbReference type="InterPro" id="IPR047057">
    <property type="entry name" value="MerR_fam"/>
</dbReference>
<organism evidence="3 4">
    <name type="scientific">Streptomyces hoynatensis</name>
    <dbReference type="NCBI Taxonomy" id="1141874"/>
    <lineage>
        <taxon>Bacteria</taxon>
        <taxon>Bacillati</taxon>
        <taxon>Actinomycetota</taxon>
        <taxon>Actinomycetes</taxon>
        <taxon>Kitasatosporales</taxon>
        <taxon>Streptomycetaceae</taxon>
        <taxon>Streptomyces</taxon>
    </lineage>
</organism>
<dbReference type="AlphaFoldDB" id="A0A3A9ZGN0"/>
<evidence type="ECO:0000256" key="1">
    <source>
        <dbReference type="ARBA" id="ARBA00023125"/>
    </source>
</evidence>
<evidence type="ECO:0000313" key="3">
    <source>
        <dbReference type="EMBL" id="RKN47205.1"/>
    </source>
</evidence>
<dbReference type="GO" id="GO:0003700">
    <property type="term" value="F:DNA-binding transcription factor activity"/>
    <property type="evidence" value="ECO:0007669"/>
    <property type="project" value="InterPro"/>
</dbReference>
<sequence length="312" mass="34862">MESDGLHSIGELARRTGLSVRTIRFYSDSGLVPPTGRSAAGYRLYDLDALARLDLIRTLRELGLDLATVRRVLSREVGVPEVAAAHVEALDVQIRTLRLRRAVLRAVAKRDPGQQELRMMHRLAQLSDEERRRLIEDFVSEIFDDLDANPEFVAMMRSAVPELPDDPSPAQLDAWVELAELVQDPGFRASVRRAAEYQAADRAEGAPQGMQHELAQWVRERVTRAVEDGIAPDSPAAAPVLAELVARYAAEFGAEDTPAYRARLLTRLEAGNDPRAERYWQLMATVNGWPIPPSLSPVFDWFARALRHDAAR</sequence>
<proteinExistence type="predicted"/>
<reference evidence="3 4" key="1">
    <citation type="journal article" date="2014" name="Int. J. Syst. Evol. Microbiol.">
        <title>Streptomyces hoynatensis sp. nov., isolated from deep marine sediment.</title>
        <authorList>
            <person name="Veyisoglu A."/>
            <person name="Sahin N."/>
        </authorList>
    </citation>
    <scope>NUCLEOTIDE SEQUENCE [LARGE SCALE GENOMIC DNA]</scope>
    <source>
        <strain evidence="3 4">KCTC 29097</strain>
    </source>
</reference>
<dbReference type="CDD" id="cd00592">
    <property type="entry name" value="HTH_MerR-like"/>
    <property type="match status" value="1"/>
</dbReference>
<dbReference type="GO" id="GO:0003677">
    <property type="term" value="F:DNA binding"/>
    <property type="evidence" value="ECO:0007669"/>
    <property type="project" value="UniProtKB-KW"/>
</dbReference>
<dbReference type="OrthoDB" id="9809391at2"/>
<comment type="caution">
    <text evidence="3">The sequence shown here is derived from an EMBL/GenBank/DDBJ whole genome shotgun (WGS) entry which is preliminary data.</text>
</comment>
<dbReference type="PANTHER" id="PTHR30204">
    <property type="entry name" value="REDOX-CYCLING DRUG-SENSING TRANSCRIPTIONAL ACTIVATOR SOXR"/>
    <property type="match status" value="1"/>
</dbReference>
<accession>A0A3A9ZGN0</accession>
<dbReference type="EMBL" id="RBAL01000001">
    <property type="protein sequence ID" value="RKN47205.1"/>
    <property type="molecule type" value="Genomic_DNA"/>
</dbReference>
<dbReference type="InterPro" id="IPR000551">
    <property type="entry name" value="MerR-type_HTH_dom"/>
</dbReference>
<evidence type="ECO:0000259" key="2">
    <source>
        <dbReference type="PROSITE" id="PS50937"/>
    </source>
</evidence>
<keyword evidence="4" id="KW-1185">Reference proteome</keyword>